<dbReference type="InterPro" id="IPR035810">
    <property type="entry name" value="PEBP_euk"/>
</dbReference>
<sequence>MFTNMLTYLFGLAMVAFRTQHVVPDLIDTVPPNLLQVKYPNGTVMLGNELTPTQVQNQPTVHWPTEVGALYTLAMLDIDVPNHTDRSDGNFKHWLSVNVPHSNVQFGYTLANYMSIHPPKGVGLKRYVFLAYKQARRIGGMDPDDSVDARINFDINAFAKQYDLGKPMAGNFFQAQWDESVGDDE</sequence>
<protein>
    <recommendedName>
        <fullName evidence="4">Phosphatidylethanolamine-binding protein</fullName>
    </recommendedName>
</protein>
<proteinExistence type="predicted"/>
<evidence type="ECO:0000313" key="3">
    <source>
        <dbReference type="Proteomes" id="UP000728032"/>
    </source>
</evidence>
<gene>
    <name evidence="2" type="ORF">ONB1V03_LOCUS16684</name>
</gene>
<dbReference type="CDD" id="cd00866">
    <property type="entry name" value="PEBP_euk"/>
    <property type="match status" value="1"/>
</dbReference>
<dbReference type="Gene3D" id="3.90.280.10">
    <property type="entry name" value="PEBP-like"/>
    <property type="match status" value="1"/>
</dbReference>
<feature type="signal peptide" evidence="1">
    <location>
        <begin position="1"/>
        <end position="24"/>
    </location>
</feature>
<dbReference type="EMBL" id="OC934120">
    <property type="protein sequence ID" value="CAD7660114.1"/>
    <property type="molecule type" value="Genomic_DNA"/>
</dbReference>
<dbReference type="EMBL" id="CAJPVJ010019295">
    <property type="protein sequence ID" value="CAG2177252.1"/>
    <property type="molecule type" value="Genomic_DNA"/>
</dbReference>
<dbReference type="AlphaFoldDB" id="A0A7R9MHA3"/>
<feature type="chain" id="PRO_5036211512" description="Phosphatidylethanolamine-binding protein" evidence="1">
    <location>
        <begin position="25"/>
        <end position="185"/>
    </location>
</feature>
<dbReference type="SUPFAM" id="SSF49777">
    <property type="entry name" value="PEBP-like"/>
    <property type="match status" value="1"/>
</dbReference>
<name>A0A7R9MHA3_9ACAR</name>
<evidence type="ECO:0008006" key="4">
    <source>
        <dbReference type="Google" id="ProtNLM"/>
    </source>
</evidence>
<dbReference type="InterPro" id="IPR008914">
    <property type="entry name" value="PEBP"/>
</dbReference>
<evidence type="ECO:0000313" key="2">
    <source>
        <dbReference type="EMBL" id="CAD7660114.1"/>
    </source>
</evidence>
<dbReference type="InterPro" id="IPR036610">
    <property type="entry name" value="PEBP-like_sf"/>
</dbReference>
<keyword evidence="1" id="KW-0732">Signal</keyword>
<dbReference type="PANTHER" id="PTHR11362:SF82">
    <property type="entry name" value="PHOSPHATIDYLETHANOLAMINE-BINDING PROTEIN 4"/>
    <property type="match status" value="1"/>
</dbReference>
<dbReference type="Proteomes" id="UP000728032">
    <property type="component" value="Unassembled WGS sequence"/>
</dbReference>
<evidence type="ECO:0000256" key="1">
    <source>
        <dbReference type="SAM" id="SignalP"/>
    </source>
</evidence>
<dbReference type="Pfam" id="PF01161">
    <property type="entry name" value="PBP"/>
    <property type="match status" value="1"/>
</dbReference>
<keyword evidence="3" id="KW-1185">Reference proteome</keyword>
<reference evidence="2" key="1">
    <citation type="submission" date="2020-11" db="EMBL/GenBank/DDBJ databases">
        <authorList>
            <person name="Tran Van P."/>
        </authorList>
    </citation>
    <scope>NUCLEOTIDE SEQUENCE</scope>
</reference>
<organism evidence="2">
    <name type="scientific">Oppiella nova</name>
    <dbReference type="NCBI Taxonomy" id="334625"/>
    <lineage>
        <taxon>Eukaryota</taxon>
        <taxon>Metazoa</taxon>
        <taxon>Ecdysozoa</taxon>
        <taxon>Arthropoda</taxon>
        <taxon>Chelicerata</taxon>
        <taxon>Arachnida</taxon>
        <taxon>Acari</taxon>
        <taxon>Acariformes</taxon>
        <taxon>Sarcoptiformes</taxon>
        <taxon>Oribatida</taxon>
        <taxon>Brachypylina</taxon>
        <taxon>Oppioidea</taxon>
        <taxon>Oppiidae</taxon>
        <taxon>Oppiella</taxon>
    </lineage>
</organism>
<dbReference type="OrthoDB" id="2506647at2759"/>
<accession>A0A7R9MHA3</accession>
<dbReference type="PANTHER" id="PTHR11362">
    <property type="entry name" value="PHOSPHATIDYLETHANOLAMINE-BINDING PROTEIN"/>
    <property type="match status" value="1"/>
</dbReference>